<evidence type="ECO:0008006" key="4">
    <source>
        <dbReference type="Google" id="ProtNLM"/>
    </source>
</evidence>
<evidence type="ECO:0000313" key="2">
    <source>
        <dbReference type="EMBL" id="MBA0770280.1"/>
    </source>
</evidence>
<feature type="compositionally biased region" description="Low complexity" evidence="1">
    <location>
        <begin position="14"/>
        <end position="23"/>
    </location>
</feature>
<organism evidence="2 3">
    <name type="scientific">Gossypium trilobum</name>
    <dbReference type="NCBI Taxonomy" id="34281"/>
    <lineage>
        <taxon>Eukaryota</taxon>
        <taxon>Viridiplantae</taxon>
        <taxon>Streptophyta</taxon>
        <taxon>Embryophyta</taxon>
        <taxon>Tracheophyta</taxon>
        <taxon>Spermatophyta</taxon>
        <taxon>Magnoliopsida</taxon>
        <taxon>eudicotyledons</taxon>
        <taxon>Gunneridae</taxon>
        <taxon>Pentapetalae</taxon>
        <taxon>rosids</taxon>
        <taxon>malvids</taxon>
        <taxon>Malvales</taxon>
        <taxon>Malvaceae</taxon>
        <taxon>Malvoideae</taxon>
        <taxon>Gossypium</taxon>
    </lineage>
</organism>
<accession>A0A7J9EB87</accession>
<dbReference type="InterPro" id="IPR040256">
    <property type="entry name" value="At4g02000-like"/>
</dbReference>
<keyword evidence="3" id="KW-1185">Reference proteome</keyword>
<evidence type="ECO:0000256" key="1">
    <source>
        <dbReference type="SAM" id="MobiDB-lite"/>
    </source>
</evidence>
<comment type="caution">
    <text evidence="2">The sequence shown here is derived from an EMBL/GenBank/DDBJ whole genome shotgun (WGS) entry which is preliminary data.</text>
</comment>
<proteinExistence type="predicted"/>
<sequence>MTSATLPTVDLTMSANSSGSNSGVGRATKKVCTRSELHLDKDDPTVDRNDQKVQSPDVSKASYKLSLLGASSEKEQNVFTEEYFALIEGDVLTEIVEGVLLVTFLDRVQEYIERRMDKTIIVKLLGGKIGFNICRTNIDNENIKKSQSNKKKKYKVVWIRLPILSEGYYSDFLLRATGQTVGLMVKLDVHTDCARKERFEQLAVCVDLRKPLVAMIRINGRLQQVECEALPNICFKCGLYRHGADLCSGVKTTSPTVDSDYVSPMMEKSGIERRVEEEPFGHWMVVERLKGRSRVIGDERNDGFSGAFGGSWHLEILGEKISAMLMGRLMTKWKKEIRGRLKSAMKGLVCDLERTSKKTLMEGGSQIVEERMVVEDTWNDE</sequence>
<dbReference type="Proteomes" id="UP000593568">
    <property type="component" value="Unassembled WGS sequence"/>
</dbReference>
<dbReference type="PANTHER" id="PTHR31286">
    <property type="entry name" value="GLYCINE-RICH CELL WALL STRUCTURAL PROTEIN 1.8-LIKE"/>
    <property type="match status" value="1"/>
</dbReference>
<reference evidence="2 3" key="1">
    <citation type="journal article" date="2019" name="Genome Biol. Evol.">
        <title>Insights into the evolution of the New World diploid cottons (Gossypium, subgenus Houzingenia) based on genome sequencing.</title>
        <authorList>
            <person name="Grover C.E."/>
            <person name="Arick M.A. 2nd"/>
            <person name="Thrash A."/>
            <person name="Conover J.L."/>
            <person name="Sanders W.S."/>
            <person name="Peterson D.G."/>
            <person name="Frelichowski J.E."/>
            <person name="Scheffler J.A."/>
            <person name="Scheffler B.E."/>
            <person name="Wendel J.F."/>
        </authorList>
    </citation>
    <scope>NUCLEOTIDE SEQUENCE [LARGE SCALE GENOMIC DNA]</scope>
    <source>
        <strain evidence="2">8</strain>
        <tissue evidence="2">Leaf</tissue>
    </source>
</reference>
<gene>
    <name evidence="2" type="ORF">Gotri_018937</name>
</gene>
<evidence type="ECO:0000313" key="3">
    <source>
        <dbReference type="Proteomes" id="UP000593568"/>
    </source>
</evidence>
<dbReference type="AlphaFoldDB" id="A0A7J9EB87"/>
<name>A0A7J9EB87_9ROSI</name>
<dbReference type="EMBL" id="JABEZW010000007">
    <property type="protein sequence ID" value="MBA0770280.1"/>
    <property type="molecule type" value="Genomic_DNA"/>
</dbReference>
<dbReference type="PANTHER" id="PTHR31286:SF99">
    <property type="entry name" value="DUF4283 DOMAIN-CONTAINING PROTEIN"/>
    <property type="match status" value="1"/>
</dbReference>
<feature type="region of interest" description="Disordered" evidence="1">
    <location>
        <begin position="1"/>
        <end position="28"/>
    </location>
</feature>
<protein>
    <recommendedName>
        <fullName evidence="4">DUF4283 domain-containing protein</fullName>
    </recommendedName>
</protein>